<accession>A0A699Q2X6</accession>
<dbReference type="AlphaFoldDB" id="A0A699Q2X6"/>
<sequence length="192" mass="22207">MVQIADADDVPTPPVIQFGSNFHVGKSSATRDLLACNNEVYAPSPICCDLKSVHMGVKRLRKQMHDRYRTKEKMAKKLRQDELRMNSQDFDNTALDSTVRENRSENSKMMKLITGLSRKFTELMNQNRRAKELSHWEAWVRGRIPNNLLFQEEPSIYTAPVPRTDDPYVMVRDASIHTRGDEDVDTDVHWDT</sequence>
<name>A0A699Q2X6_TANCI</name>
<protein>
    <submittedName>
        <fullName evidence="1">Uncharacterized protein</fullName>
    </submittedName>
</protein>
<proteinExistence type="predicted"/>
<evidence type="ECO:0000313" key="1">
    <source>
        <dbReference type="EMBL" id="GFC55862.1"/>
    </source>
</evidence>
<organism evidence="1">
    <name type="scientific">Tanacetum cinerariifolium</name>
    <name type="common">Dalmatian daisy</name>
    <name type="synonym">Chrysanthemum cinerariifolium</name>
    <dbReference type="NCBI Taxonomy" id="118510"/>
    <lineage>
        <taxon>Eukaryota</taxon>
        <taxon>Viridiplantae</taxon>
        <taxon>Streptophyta</taxon>
        <taxon>Embryophyta</taxon>
        <taxon>Tracheophyta</taxon>
        <taxon>Spermatophyta</taxon>
        <taxon>Magnoliopsida</taxon>
        <taxon>eudicotyledons</taxon>
        <taxon>Gunneridae</taxon>
        <taxon>Pentapetalae</taxon>
        <taxon>asterids</taxon>
        <taxon>campanulids</taxon>
        <taxon>Asterales</taxon>
        <taxon>Asteraceae</taxon>
        <taxon>Asteroideae</taxon>
        <taxon>Anthemideae</taxon>
        <taxon>Anthemidinae</taxon>
        <taxon>Tanacetum</taxon>
    </lineage>
</organism>
<gene>
    <name evidence="1" type="ORF">Tci_827832</name>
</gene>
<dbReference type="EMBL" id="BKCJ010966934">
    <property type="protein sequence ID" value="GFC55862.1"/>
    <property type="molecule type" value="Genomic_DNA"/>
</dbReference>
<comment type="caution">
    <text evidence="1">The sequence shown here is derived from an EMBL/GenBank/DDBJ whole genome shotgun (WGS) entry which is preliminary data.</text>
</comment>
<reference evidence="1" key="1">
    <citation type="journal article" date="2019" name="Sci. Rep.">
        <title>Draft genome of Tanacetum cinerariifolium, the natural source of mosquito coil.</title>
        <authorList>
            <person name="Yamashiro T."/>
            <person name="Shiraishi A."/>
            <person name="Satake H."/>
            <person name="Nakayama K."/>
        </authorList>
    </citation>
    <scope>NUCLEOTIDE SEQUENCE</scope>
</reference>